<dbReference type="AlphaFoldDB" id="A0A6H1ZBP6"/>
<sequence length="59" mass="6346">MTTDTYETIYETTYTAAVAAGASEIMAKSRACWAAVAWQQRQPHPTSLVCGCAKCCAAR</sequence>
<accession>A0A6H1ZBP6</accession>
<dbReference type="EMBL" id="MT144608">
    <property type="protein sequence ID" value="QJH94884.1"/>
    <property type="molecule type" value="Genomic_DNA"/>
</dbReference>
<protein>
    <submittedName>
        <fullName evidence="1">Uncharacterized protein</fullName>
    </submittedName>
</protein>
<organism evidence="1">
    <name type="scientific">viral metagenome</name>
    <dbReference type="NCBI Taxonomy" id="1070528"/>
    <lineage>
        <taxon>unclassified sequences</taxon>
        <taxon>metagenomes</taxon>
        <taxon>organismal metagenomes</taxon>
    </lineage>
</organism>
<evidence type="ECO:0000313" key="1">
    <source>
        <dbReference type="EMBL" id="QJA44797.1"/>
    </source>
</evidence>
<reference evidence="1" key="1">
    <citation type="submission" date="2020-03" db="EMBL/GenBank/DDBJ databases">
        <title>The deep terrestrial virosphere.</title>
        <authorList>
            <person name="Holmfeldt K."/>
            <person name="Nilsson E."/>
            <person name="Simone D."/>
            <person name="Lopez-Fernandez M."/>
            <person name="Wu X."/>
            <person name="de Brujin I."/>
            <person name="Lundin D."/>
            <person name="Andersson A."/>
            <person name="Bertilsson S."/>
            <person name="Dopson M."/>
        </authorList>
    </citation>
    <scope>NUCLEOTIDE SEQUENCE</scope>
    <source>
        <strain evidence="1">TM448A00147</strain>
        <strain evidence="2">TM448B00305</strain>
    </source>
</reference>
<proteinExistence type="predicted"/>
<dbReference type="EMBL" id="MT143980">
    <property type="protein sequence ID" value="QJA44797.1"/>
    <property type="molecule type" value="Genomic_DNA"/>
</dbReference>
<gene>
    <name evidence="1" type="ORF">TM448A00147_0056</name>
    <name evidence="2" type="ORF">TM448B00305_0005</name>
</gene>
<name>A0A6H1ZBP6_9ZZZZ</name>
<evidence type="ECO:0000313" key="2">
    <source>
        <dbReference type="EMBL" id="QJH94884.1"/>
    </source>
</evidence>